<dbReference type="EMBL" id="CP013659">
    <property type="protein sequence ID" value="ALS75396.1"/>
    <property type="molecule type" value="Genomic_DNA"/>
</dbReference>
<dbReference type="Proteomes" id="UP000067683">
    <property type="component" value="Chromosome"/>
</dbReference>
<dbReference type="Gene3D" id="3.30.450.40">
    <property type="match status" value="1"/>
</dbReference>
<dbReference type="GO" id="GO:0016787">
    <property type="term" value="F:hydrolase activity"/>
    <property type="evidence" value="ECO:0007669"/>
    <property type="project" value="UniProtKB-KW"/>
</dbReference>
<dbReference type="InterPro" id="IPR006674">
    <property type="entry name" value="HD_domain"/>
</dbReference>
<organism evidence="3 4">
    <name type="scientific">Planococcus rifietoensis</name>
    <dbReference type="NCBI Taxonomy" id="200991"/>
    <lineage>
        <taxon>Bacteria</taxon>
        <taxon>Bacillati</taxon>
        <taxon>Bacillota</taxon>
        <taxon>Bacilli</taxon>
        <taxon>Bacillales</taxon>
        <taxon>Caryophanaceae</taxon>
        <taxon>Planococcus</taxon>
    </lineage>
</organism>
<dbReference type="PANTHER" id="PTHR43155:SF2">
    <property type="entry name" value="CYCLIC DI-GMP PHOSPHODIESTERASE PA4108"/>
    <property type="match status" value="1"/>
</dbReference>
<evidence type="ECO:0000259" key="1">
    <source>
        <dbReference type="PROSITE" id="PS51831"/>
    </source>
</evidence>
<dbReference type="SMART" id="SM00065">
    <property type="entry name" value="GAF"/>
    <property type="match status" value="1"/>
</dbReference>
<dbReference type="AlphaFoldDB" id="A0A0U2Z812"/>
<dbReference type="SUPFAM" id="SSF109604">
    <property type="entry name" value="HD-domain/PDEase-like"/>
    <property type="match status" value="1"/>
</dbReference>
<dbReference type="Gene3D" id="1.10.3210.10">
    <property type="entry name" value="Hypothetical protein af1432"/>
    <property type="match status" value="1"/>
</dbReference>
<gene>
    <name evidence="3" type="ORF">AUC31_09250</name>
</gene>
<proteinExistence type="predicted"/>
<dbReference type="NCBIfam" id="TIGR00277">
    <property type="entry name" value="HDIG"/>
    <property type="match status" value="1"/>
</dbReference>
<keyword evidence="4" id="KW-1185">Reference proteome</keyword>
<evidence type="ECO:0000313" key="4">
    <source>
        <dbReference type="Proteomes" id="UP000067683"/>
    </source>
</evidence>
<feature type="domain" description="HD" evidence="1">
    <location>
        <begin position="199"/>
        <end position="324"/>
    </location>
</feature>
<dbReference type="InterPro" id="IPR006675">
    <property type="entry name" value="HDIG_dom"/>
</dbReference>
<dbReference type="OrthoDB" id="9759601at2"/>
<protein>
    <submittedName>
        <fullName evidence="3">Phosphohydrolase</fullName>
    </submittedName>
</protein>
<dbReference type="PROSITE" id="PS51831">
    <property type="entry name" value="HD"/>
    <property type="match status" value="1"/>
</dbReference>
<dbReference type="SMART" id="SM00471">
    <property type="entry name" value="HDc"/>
    <property type="match status" value="1"/>
</dbReference>
<feature type="domain" description="HD-GYP" evidence="2">
    <location>
        <begin position="177"/>
        <end position="375"/>
    </location>
</feature>
<dbReference type="InterPro" id="IPR003018">
    <property type="entry name" value="GAF"/>
</dbReference>
<dbReference type="Pfam" id="PF13487">
    <property type="entry name" value="HD_5"/>
    <property type="match status" value="1"/>
</dbReference>
<dbReference type="PROSITE" id="PS51832">
    <property type="entry name" value="HD_GYP"/>
    <property type="match status" value="1"/>
</dbReference>
<sequence>MNETEQLEQRIQELMALWDASKELNSHLEQDKVFDNILQQMMHVIGAGAGTLWIADTDGQHLQAVSAFGAAAEEILDVKVPRGQGVVWKVLESGQAERIEDVTRHADWNERIDQESGFMTSSLLTVPLIVKSQLLGSLQLLNKRDGEFFTEQDLRLAEALAHQSALALHNSQMYDELNRMLISMIRTLATLLDARDPYTAGHSGRVANYALWIAQKIGMAPSECEELYKAALLHDIGKIGIRDDLLQKPGRLTKEEFSAIQQHTVIGAGILANMEPRHAMERAVETAKSHHERLNGSGYPEGLQGDAIPLFARIVGVADTFDAMTTVRPYSKGFTPQESAEELLRCRGELFEAELVDAMISILEECDYDLSTYKTERRYRI</sequence>
<evidence type="ECO:0000313" key="3">
    <source>
        <dbReference type="EMBL" id="ALS75396.1"/>
    </source>
</evidence>
<dbReference type="Pfam" id="PF13185">
    <property type="entry name" value="GAF_2"/>
    <property type="match status" value="1"/>
</dbReference>
<dbReference type="InterPro" id="IPR003607">
    <property type="entry name" value="HD/PDEase_dom"/>
</dbReference>
<dbReference type="KEGG" id="prt:AUC31_09250"/>
<reference evidence="3" key="1">
    <citation type="submission" date="2016-01" db="EMBL/GenBank/DDBJ databases">
        <title>Complete genome of Planococcus rifietoensis type strain M8.</title>
        <authorList>
            <person name="See-Too W.S."/>
        </authorList>
    </citation>
    <scope>NUCLEOTIDE SEQUENCE [LARGE SCALE GENOMIC DNA]</scope>
    <source>
        <strain evidence="3">M8</strain>
    </source>
</reference>
<dbReference type="InterPro" id="IPR037522">
    <property type="entry name" value="HD_GYP_dom"/>
</dbReference>
<dbReference type="STRING" id="200991.AUC31_09250"/>
<dbReference type="InterPro" id="IPR029016">
    <property type="entry name" value="GAF-like_dom_sf"/>
</dbReference>
<accession>A0A0U2Z812</accession>
<dbReference type="SUPFAM" id="SSF55781">
    <property type="entry name" value="GAF domain-like"/>
    <property type="match status" value="1"/>
</dbReference>
<name>A0A0U2Z812_9BACL</name>
<dbReference type="CDD" id="cd00077">
    <property type="entry name" value="HDc"/>
    <property type="match status" value="1"/>
</dbReference>
<dbReference type="RefSeq" id="WP_058382103.1">
    <property type="nucleotide sequence ID" value="NZ_CP013659.2"/>
</dbReference>
<evidence type="ECO:0000259" key="2">
    <source>
        <dbReference type="PROSITE" id="PS51832"/>
    </source>
</evidence>
<dbReference type="PANTHER" id="PTHR43155">
    <property type="entry name" value="CYCLIC DI-GMP PHOSPHODIESTERASE PA4108-RELATED"/>
    <property type="match status" value="1"/>
</dbReference>